<dbReference type="PANTHER" id="PTHR33735">
    <property type="entry name" value="EXPRESSED PROTEIN"/>
    <property type="match status" value="1"/>
</dbReference>
<evidence type="ECO:0000313" key="1">
    <source>
        <dbReference type="EMBL" id="KAF3336562.1"/>
    </source>
</evidence>
<dbReference type="PANTHER" id="PTHR33735:SF2">
    <property type="entry name" value="OS09G0468900 PROTEIN"/>
    <property type="match status" value="1"/>
</dbReference>
<protein>
    <submittedName>
        <fullName evidence="1">Uncharacterized protein</fullName>
    </submittedName>
</protein>
<keyword evidence="2" id="KW-1185">Reference proteome</keyword>
<evidence type="ECO:0000313" key="2">
    <source>
        <dbReference type="Proteomes" id="UP000623129"/>
    </source>
</evidence>
<accession>A0A833RDK5</accession>
<dbReference type="Proteomes" id="UP000623129">
    <property type="component" value="Unassembled WGS sequence"/>
</dbReference>
<organism evidence="1 2">
    <name type="scientific">Carex littledalei</name>
    <dbReference type="NCBI Taxonomy" id="544730"/>
    <lineage>
        <taxon>Eukaryota</taxon>
        <taxon>Viridiplantae</taxon>
        <taxon>Streptophyta</taxon>
        <taxon>Embryophyta</taxon>
        <taxon>Tracheophyta</taxon>
        <taxon>Spermatophyta</taxon>
        <taxon>Magnoliopsida</taxon>
        <taxon>Liliopsida</taxon>
        <taxon>Poales</taxon>
        <taxon>Cyperaceae</taxon>
        <taxon>Cyperoideae</taxon>
        <taxon>Cariceae</taxon>
        <taxon>Carex</taxon>
        <taxon>Carex subgen. Euthyceras</taxon>
    </lineage>
</organism>
<dbReference type="AlphaFoldDB" id="A0A833RDK5"/>
<dbReference type="EMBL" id="SWLB01000007">
    <property type="protein sequence ID" value="KAF3336562.1"/>
    <property type="molecule type" value="Genomic_DNA"/>
</dbReference>
<proteinExistence type="predicted"/>
<reference evidence="1" key="1">
    <citation type="submission" date="2020-01" db="EMBL/GenBank/DDBJ databases">
        <title>Genome sequence of Kobresia littledalei, the first chromosome-level genome in the family Cyperaceae.</title>
        <authorList>
            <person name="Qu G."/>
        </authorList>
    </citation>
    <scope>NUCLEOTIDE SEQUENCE</scope>
    <source>
        <strain evidence="1">C.B.Clarke</strain>
        <tissue evidence="1">Leaf</tissue>
    </source>
</reference>
<gene>
    <name evidence="1" type="ORF">FCM35_KLT19148</name>
</gene>
<comment type="caution">
    <text evidence="1">The sequence shown here is derived from an EMBL/GenBank/DDBJ whole genome shotgun (WGS) entry which is preliminary data.</text>
</comment>
<name>A0A833RDK5_9POAL</name>
<sequence length="163" mass="18312">MSSSLVPQKNPSKPNIYNFPLSAPSHRVNIKWPVITINCASQLRSMPMVVVRAEQVPTTAIPQDHEQGNLDDDKRGKWLLGSVLVFFPFYKNFLQIEDKIEKTATTVLNVVESVAETVDKVAEDVQQSLPENSNIRKVAHIVEKIAEEVDKDAEVLESFVEKV</sequence>
<dbReference type="OrthoDB" id="676612at2759"/>